<feature type="transmembrane region" description="Helical" evidence="1">
    <location>
        <begin position="152"/>
        <end position="171"/>
    </location>
</feature>
<organism evidence="2 3">
    <name type="scientific">Clavispora lusitaniae (strain ATCC 42720)</name>
    <name type="common">Yeast</name>
    <name type="synonym">Candida lusitaniae</name>
    <dbReference type="NCBI Taxonomy" id="306902"/>
    <lineage>
        <taxon>Eukaryota</taxon>
        <taxon>Fungi</taxon>
        <taxon>Dikarya</taxon>
        <taxon>Ascomycota</taxon>
        <taxon>Saccharomycotina</taxon>
        <taxon>Pichiomycetes</taxon>
        <taxon>Metschnikowiaceae</taxon>
        <taxon>Clavispora</taxon>
    </lineage>
</organism>
<keyword evidence="1" id="KW-0812">Transmembrane</keyword>
<dbReference type="Proteomes" id="UP000007703">
    <property type="component" value="Unassembled WGS sequence"/>
</dbReference>
<dbReference type="KEGG" id="clu:CLUG_02186"/>
<evidence type="ECO:0000313" key="2">
    <source>
        <dbReference type="EMBL" id="EEQ38063.1"/>
    </source>
</evidence>
<sequence length="176" mass="20028">MCVIFSRDYDAPLIFIFFTMSHRESQEGLLELEDFQNGPKCPPYSEEEPLMPIEVTFEICDEEKYSSAPTSTRFAFNENSTVEEVAEKAFQKAFGCVPAKIDSSIGKKDGPALQRTVIADKEIKIKHLFKEDDILVLSDNFNGFMKNEERKAFICVGVMFVFLGVIIYGFYRSVVS</sequence>
<dbReference type="EMBL" id="CH408077">
    <property type="protein sequence ID" value="EEQ38063.1"/>
    <property type="molecule type" value="Genomic_DNA"/>
</dbReference>
<gene>
    <name evidence="2" type="ORF">CLUG_02186</name>
</gene>
<evidence type="ECO:0000313" key="3">
    <source>
        <dbReference type="Proteomes" id="UP000007703"/>
    </source>
</evidence>
<proteinExistence type="predicted"/>
<dbReference type="HOGENOM" id="CLU_127759_1_0_1"/>
<dbReference type="AlphaFoldDB" id="C4Y1V4"/>
<accession>C4Y1V4</accession>
<name>C4Y1V4_CLAL4</name>
<dbReference type="VEuPathDB" id="FungiDB:CLUG_02186"/>
<evidence type="ECO:0000256" key="1">
    <source>
        <dbReference type="SAM" id="Phobius"/>
    </source>
</evidence>
<dbReference type="InParanoid" id="C4Y1V4"/>
<keyword evidence="1" id="KW-1133">Transmembrane helix</keyword>
<protein>
    <submittedName>
        <fullName evidence="2">Uncharacterized protein</fullName>
    </submittedName>
</protein>
<keyword evidence="1" id="KW-0472">Membrane</keyword>
<reference evidence="2 3" key="1">
    <citation type="journal article" date="2009" name="Nature">
        <title>Evolution of pathogenicity and sexual reproduction in eight Candida genomes.</title>
        <authorList>
            <person name="Butler G."/>
            <person name="Rasmussen M.D."/>
            <person name="Lin M.F."/>
            <person name="Santos M.A."/>
            <person name="Sakthikumar S."/>
            <person name="Munro C.A."/>
            <person name="Rheinbay E."/>
            <person name="Grabherr M."/>
            <person name="Forche A."/>
            <person name="Reedy J.L."/>
            <person name="Agrafioti I."/>
            <person name="Arnaud M.B."/>
            <person name="Bates S."/>
            <person name="Brown A.J."/>
            <person name="Brunke S."/>
            <person name="Costanzo M.C."/>
            <person name="Fitzpatrick D.A."/>
            <person name="de Groot P.W."/>
            <person name="Harris D."/>
            <person name="Hoyer L.L."/>
            <person name="Hube B."/>
            <person name="Klis F.M."/>
            <person name="Kodira C."/>
            <person name="Lennard N."/>
            <person name="Logue M.E."/>
            <person name="Martin R."/>
            <person name="Neiman A.M."/>
            <person name="Nikolaou E."/>
            <person name="Quail M.A."/>
            <person name="Quinn J."/>
            <person name="Santos M.C."/>
            <person name="Schmitzberger F.F."/>
            <person name="Sherlock G."/>
            <person name="Shah P."/>
            <person name="Silverstein K.A."/>
            <person name="Skrzypek M.S."/>
            <person name="Soll D."/>
            <person name="Staggs R."/>
            <person name="Stansfield I."/>
            <person name="Stumpf M.P."/>
            <person name="Sudbery P.E."/>
            <person name="Srikantha T."/>
            <person name="Zeng Q."/>
            <person name="Berman J."/>
            <person name="Berriman M."/>
            <person name="Heitman J."/>
            <person name="Gow N.A."/>
            <person name="Lorenz M.C."/>
            <person name="Birren B.W."/>
            <person name="Kellis M."/>
            <person name="Cuomo C.A."/>
        </authorList>
    </citation>
    <scope>NUCLEOTIDE SEQUENCE [LARGE SCALE GENOMIC DNA]</scope>
    <source>
        <strain evidence="2 3">ATCC 42720</strain>
    </source>
</reference>
<dbReference type="GeneID" id="8499343"/>